<reference evidence="2" key="1">
    <citation type="journal article" date="2023" name="DNA Res.">
        <title>Chromosome-level genome assembly of Phrynocephalus forsythii using third-generation DNA sequencing and Hi-C analysis.</title>
        <authorList>
            <person name="Qi Y."/>
            <person name="Zhao W."/>
            <person name="Zhao Y."/>
            <person name="Niu C."/>
            <person name="Cao S."/>
            <person name="Zhang Y."/>
        </authorList>
    </citation>
    <scope>NUCLEOTIDE SEQUENCE</scope>
    <source>
        <tissue evidence="2">Muscle</tissue>
    </source>
</reference>
<dbReference type="Proteomes" id="UP001142489">
    <property type="component" value="Unassembled WGS sequence"/>
</dbReference>
<keyword evidence="3" id="KW-1185">Reference proteome</keyword>
<dbReference type="OrthoDB" id="9934401at2759"/>
<dbReference type="InterPro" id="IPR053355">
    <property type="entry name" value="RAD51-associated"/>
</dbReference>
<proteinExistence type="predicted"/>
<dbReference type="PANTHER" id="PTHR39229">
    <property type="entry name" value="MCG1037962"/>
    <property type="match status" value="1"/>
</dbReference>
<evidence type="ECO:0000313" key="3">
    <source>
        <dbReference type="Proteomes" id="UP001142489"/>
    </source>
</evidence>
<dbReference type="AlphaFoldDB" id="A0A9Q1B6U2"/>
<dbReference type="Pfam" id="PF15696">
    <property type="entry name" value="RAD51_interact"/>
    <property type="match status" value="1"/>
</dbReference>
<evidence type="ECO:0000259" key="1">
    <source>
        <dbReference type="Pfam" id="PF15696"/>
    </source>
</evidence>
<feature type="domain" description="RAD51 interacting motif" evidence="1">
    <location>
        <begin position="931"/>
        <end position="962"/>
    </location>
</feature>
<accession>A0A9Q1B6U2</accession>
<dbReference type="EMBL" id="JAPFRF010000002">
    <property type="protein sequence ID" value="KAJ7341456.1"/>
    <property type="molecule type" value="Genomic_DNA"/>
</dbReference>
<dbReference type="InterPro" id="IPR031419">
    <property type="entry name" value="RAD51_interact"/>
</dbReference>
<dbReference type="GO" id="GO:0032991">
    <property type="term" value="C:protein-containing complex"/>
    <property type="evidence" value="ECO:0007669"/>
    <property type="project" value="TreeGrafter"/>
</dbReference>
<name>A0A9Q1B6U2_9SAUR</name>
<gene>
    <name evidence="2" type="ORF">JRQ81_005568</name>
</gene>
<protein>
    <recommendedName>
        <fullName evidence="1">RAD51 interacting motif domain-containing protein</fullName>
    </recommendedName>
</protein>
<sequence length="963" mass="110957">MDMASLQEFLSTSRELGEPWPKKRKTDRSYLQWHLLERSCYADKKLCFNFPETSWDFSRDIFELQEKSNTHLSPNVKQWVPFKCCMNANLQSRLLGNISLIKKGSLENKNYSSIKDTICEFNENNNSLVTEPESWFLHAKEKEKSMDSGTISKENVLPTGSLISRADSSFTNRLEFQNGKNGQSSHDVYGMLNSREQGNLLKPVSVGENSMNQILHLCPPVNNFMKQPKSDLRSVFYEHNIFVGKKSNVLSSNKETVYPTNNTFRRNKVFKRIYRPYSKHSCAVIPKLVKCVTFESVLQDKLIYNYTAAAKKNGHLMSNHSSLSTTRWRIISKEKITNKCLIFSKDTAVDFMFSVTTRGKEQTMRYLVPSDNEVLSNNSSDFSALRKDSLYCLKPSLKANLRVSSPLNSVLVTSEKLSIKKLSTMKPHIQEESRKTFKENRALRSDNKHPKEIFRNINFISNDKYVSKYTATCGKSTVSCGNWEDGQENPCDFVDKKLHFSPFDTFKKICLNAQSDEMDQILFIDKSKFNDKHNAECSNRYAADDQRIIRRDSCTLIFGYISTNVFTNFSFLLEQESKECLYFKDTDANRQWQKCELNSMSFTSINFENVYKCFSDNDQHPQVATIFSDDHKDQSIFHIREKQNGFAFQQLKHVLQYPFLYNFSISNRLTHLTVQNDIVLFPKEILLGGKHHSGVTSVKQNAEGADKTGNVLEKSYAAERKQQNFIAPSFRDPSVGSTYKLIVVSSTVKQKHSENVAEDNFYSADQNMYAFELKSQFDLVLEELRLFNEISKQNGNSLVYRERNICEKDPFALNHSERVNEDSQAIYKSRINGCVSTVDTTVNSSMVKHREYEQCLFKDPVAKEPKEQEVPYEDCTSGTSDEELFYKSSEEHCDARNKQPPPWNSAFVYHTSMDRKMCSLQTERGNCLHDGITRVQPLKTCHGPLRVGLSRKAKPKQLHPYLK</sequence>
<comment type="caution">
    <text evidence="2">The sequence shown here is derived from an EMBL/GenBank/DDBJ whole genome shotgun (WGS) entry which is preliminary data.</text>
</comment>
<evidence type="ECO:0000313" key="2">
    <source>
        <dbReference type="EMBL" id="KAJ7341456.1"/>
    </source>
</evidence>
<dbReference type="PANTHER" id="PTHR39229:SF1">
    <property type="entry name" value="RAD51-ASSOCIATED PROTEIN 2"/>
    <property type="match status" value="1"/>
</dbReference>
<organism evidence="2 3">
    <name type="scientific">Phrynocephalus forsythii</name>
    <dbReference type="NCBI Taxonomy" id="171643"/>
    <lineage>
        <taxon>Eukaryota</taxon>
        <taxon>Metazoa</taxon>
        <taxon>Chordata</taxon>
        <taxon>Craniata</taxon>
        <taxon>Vertebrata</taxon>
        <taxon>Euteleostomi</taxon>
        <taxon>Lepidosauria</taxon>
        <taxon>Squamata</taxon>
        <taxon>Bifurcata</taxon>
        <taxon>Unidentata</taxon>
        <taxon>Episquamata</taxon>
        <taxon>Toxicofera</taxon>
        <taxon>Iguania</taxon>
        <taxon>Acrodonta</taxon>
        <taxon>Agamidae</taxon>
        <taxon>Agaminae</taxon>
        <taxon>Phrynocephalus</taxon>
    </lineage>
</organism>